<evidence type="ECO:0000256" key="5">
    <source>
        <dbReference type="ARBA" id="ARBA00022741"/>
    </source>
</evidence>
<keyword evidence="10" id="KW-0496">Mitochondrion</keyword>
<evidence type="ECO:0000256" key="6">
    <source>
        <dbReference type="ARBA" id="ARBA00022801"/>
    </source>
</evidence>
<dbReference type="GO" id="GO:0016787">
    <property type="term" value="F:hydrolase activity"/>
    <property type="evidence" value="ECO:0007669"/>
    <property type="project" value="UniProtKB-KW"/>
</dbReference>
<evidence type="ECO:0000256" key="7">
    <source>
        <dbReference type="ARBA" id="ARBA00022806"/>
    </source>
</evidence>
<dbReference type="SMART" id="SM00490">
    <property type="entry name" value="HELICc"/>
    <property type="match status" value="1"/>
</dbReference>
<keyword evidence="9" id="KW-0809">Transit peptide</keyword>
<keyword evidence="6" id="KW-0378">Hydrolase</keyword>
<dbReference type="OrthoDB" id="6692397at2759"/>
<dbReference type="PANTHER" id="PTHR12131">
    <property type="entry name" value="ATP-DEPENDENT RNA AND DNA HELICASE"/>
    <property type="match status" value="1"/>
</dbReference>
<accession>A0A7J6LLG9</accession>
<evidence type="ECO:0000256" key="11">
    <source>
        <dbReference type="ARBA" id="ARBA00047984"/>
    </source>
</evidence>
<evidence type="ECO:0000256" key="10">
    <source>
        <dbReference type="ARBA" id="ARBA00023128"/>
    </source>
</evidence>
<dbReference type="Pfam" id="PF22527">
    <property type="entry name" value="DEXQc_Suv3"/>
    <property type="match status" value="1"/>
</dbReference>
<dbReference type="Gene3D" id="1.20.272.40">
    <property type="match status" value="1"/>
</dbReference>
<dbReference type="InterPro" id="IPR044774">
    <property type="entry name" value="Suv3_DEXQc"/>
</dbReference>
<reference evidence="13 14" key="1">
    <citation type="submission" date="2020-04" db="EMBL/GenBank/DDBJ databases">
        <title>Perkinsus olseni comparative genomics.</title>
        <authorList>
            <person name="Bogema D.R."/>
        </authorList>
    </citation>
    <scope>NUCLEOTIDE SEQUENCE [LARGE SCALE GENOMIC DNA]</scope>
    <source>
        <strain evidence="13">ATCC PRA-179</strain>
    </source>
</reference>
<dbReference type="InterPro" id="IPR055206">
    <property type="entry name" value="DEXQc_SUV3"/>
</dbReference>
<evidence type="ECO:0000256" key="4">
    <source>
        <dbReference type="ARBA" id="ARBA00012552"/>
    </source>
</evidence>
<dbReference type="CDD" id="cd18805">
    <property type="entry name" value="SF2_C_suv3"/>
    <property type="match status" value="1"/>
</dbReference>
<dbReference type="PANTHER" id="PTHR12131:SF1">
    <property type="entry name" value="ATP-DEPENDENT RNA HELICASE SUPV3L1, MITOCHONDRIAL-RELATED"/>
    <property type="match status" value="1"/>
</dbReference>
<dbReference type="AlphaFoldDB" id="A0A7J6LLG9"/>
<dbReference type="Proteomes" id="UP000570595">
    <property type="component" value="Unassembled WGS sequence"/>
</dbReference>
<dbReference type="InterPro" id="IPR001650">
    <property type="entry name" value="Helicase_C-like"/>
</dbReference>
<dbReference type="GO" id="GO:0000965">
    <property type="term" value="P:mitochondrial RNA 3'-end processing"/>
    <property type="evidence" value="ECO:0007669"/>
    <property type="project" value="TreeGrafter"/>
</dbReference>
<evidence type="ECO:0000259" key="12">
    <source>
        <dbReference type="PROSITE" id="PS51194"/>
    </source>
</evidence>
<proteinExistence type="predicted"/>
<evidence type="ECO:0000256" key="9">
    <source>
        <dbReference type="ARBA" id="ARBA00022946"/>
    </source>
</evidence>
<dbReference type="Pfam" id="PF00271">
    <property type="entry name" value="Helicase_C"/>
    <property type="match status" value="1"/>
</dbReference>
<name>A0A7J6LLG9_PEROL</name>
<comment type="caution">
    <text evidence="13">The sequence shown here is derived from an EMBL/GenBank/DDBJ whole genome shotgun (WGS) entry which is preliminary data.</text>
</comment>
<dbReference type="Pfam" id="PF18147">
    <property type="entry name" value="Suv3_C_1"/>
    <property type="match status" value="1"/>
</dbReference>
<evidence type="ECO:0000256" key="3">
    <source>
        <dbReference type="ARBA" id="ARBA00004173"/>
    </source>
</evidence>
<sequence>MVLRCRPLLRRATAMRRSPAAVAAPVRHPLQGTIAAKSLWETSSSSTPPYTITDTPDLTEMESDAMHARIDQLLRLHDSRSTASKDLSSVPMHLMKDKNTRERFDLYLKYQEGRELVPSLRASLADDTFAQGESGSSDLPLKLREVSRAVKRFLEDKCRSQVFAYKNLRHLADLKNLDAKTPAFPRVVHFHEGPTNSGKTYSAMQALRTASRGVYCGPLRLLAWQCYEDLLAMGLDTDLLTGQEHIRGKSAEGLEPQVDLAPEATETGVGSHLSCTVEMCPGPGSVEYDVGVIDEVQLVGDRERGGAWTRAILALPAREIHLCGDGRATGLVEALLGMYRPNDVVLRHSPYSRLSPLFLSGKAIGSYQSLRRGDCVVVFSRWDIMRVKADIERSTRWRVCVVYGTLPPETRRDQINSFNRQEFDVLVASDCIGLGLNFNIRRVIFSTVHKFDGVETRQLLPTEFRQIGGRAGRYGLSAGAEGGVVTCMHEDHLPALFAGFGLEWTKDTFEKEVPSHLMVTDEITQAAILPESSILSAFHCEAESALGEESLSAAKIFQTFADVAHTDPICYLGTWSNRMAIIAKGLADIEELSFQQVVEFCSAPVDPNDPLVLAGLRTFAQSLVATKQVPLADKMVFDAEVPTTVSAVFHLERVCHIYDLYLWLARRSSSMIYTSEKEARDARAKVVEAITNAIRGELEIDSSEDVAAQVAEKLMDDDLPGSRRKFKSIELGSVSGLPSYRAPLFEIQPSPLLLYRHHELDEDGYLHDRSDRSIARIETTRTSRAVSIPEWRCDRGAPEQPEDAE</sequence>
<evidence type="ECO:0000313" key="13">
    <source>
        <dbReference type="EMBL" id="KAF4660105.1"/>
    </source>
</evidence>
<dbReference type="EMBL" id="JABAHT010000243">
    <property type="protein sequence ID" value="KAF4660105.1"/>
    <property type="molecule type" value="Genomic_DNA"/>
</dbReference>
<gene>
    <name evidence="13" type="ORF">FOZ61_004243</name>
</gene>
<comment type="cofactor">
    <cofactor evidence="2">
        <name>Mg(2+)</name>
        <dbReference type="ChEBI" id="CHEBI:18420"/>
    </cofactor>
</comment>
<dbReference type="Gene3D" id="1.20.58.1080">
    <property type="match status" value="1"/>
</dbReference>
<keyword evidence="5" id="KW-0547">Nucleotide-binding</keyword>
<dbReference type="InterPro" id="IPR027417">
    <property type="entry name" value="P-loop_NTPase"/>
</dbReference>
<evidence type="ECO:0000256" key="1">
    <source>
        <dbReference type="ARBA" id="ARBA00001936"/>
    </source>
</evidence>
<keyword evidence="8" id="KW-0067">ATP-binding</keyword>
<keyword evidence="7" id="KW-0347">Helicase</keyword>
<dbReference type="PROSITE" id="PS51194">
    <property type="entry name" value="HELICASE_CTER"/>
    <property type="match status" value="1"/>
</dbReference>
<comment type="cofactor">
    <cofactor evidence="1">
        <name>Mn(2+)</name>
        <dbReference type="ChEBI" id="CHEBI:29035"/>
    </cofactor>
</comment>
<organism evidence="13 14">
    <name type="scientific">Perkinsus olseni</name>
    <name type="common">Perkinsus atlanticus</name>
    <dbReference type="NCBI Taxonomy" id="32597"/>
    <lineage>
        <taxon>Eukaryota</taxon>
        <taxon>Sar</taxon>
        <taxon>Alveolata</taxon>
        <taxon>Perkinsozoa</taxon>
        <taxon>Perkinsea</taxon>
        <taxon>Perkinsida</taxon>
        <taxon>Perkinsidae</taxon>
        <taxon>Perkinsus</taxon>
    </lineage>
</organism>
<dbReference type="CDD" id="cd17913">
    <property type="entry name" value="DEXQc_Suv3"/>
    <property type="match status" value="1"/>
</dbReference>
<comment type="catalytic activity">
    <reaction evidence="11">
        <text>ATP + H2O = ADP + phosphate + H(+)</text>
        <dbReference type="Rhea" id="RHEA:13065"/>
        <dbReference type="ChEBI" id="CHEBI:15377"/>
        <dbReference type="ChEBI" id="CHEBI:15378"/>
        <dbReference type="ChEBI" id="CHEBI:30616"/>
        <dbReference type="ChEBI" id="CHEBI:43474"/>
        <dbReference type="ChEBI" id="CHEBI:456216"/>
        <dbReference type="EC" id="3.6.4.13"/>
    </reaction>
</comment>
<comment type="subcellular location">
    <subcellularLocation>
        <location evidence="3">Mitochondrion</location>
    </subcellularLocation>
</comment>
<dbReference type="GO" id="GO:0045025">
    <property type="term" value="C:mitochondrial degradosome"/>
    <property type="evidence" value="ECO:0007669"/>
    <property type="project" value="TreeGrafter"/>
</dbReference>
<dbReference type="GO" id="GO:0003724">
    <property type="term" value="F:RNA helicase activity"/>
    <property type="evidence" value="ECO:0007669"/>
    <property type="project" value="UniProtKB-EC"/>
</dbReference>
<dbReference type="SUPFAM" id="SSF52540">
    <property type="entry name" value="P-loop containing nucleoside triphosphate hydrolases"/>
    <property type="match status" value="1"/>
</dbReference>
<feature type="domain" description="Helicase C-terminal" evidence="12">
    <location>
        <begin position="362"/>
        <end position="521"/>
    </location>
</feature>
<dbReference type="InterPro" id="IPR022192">
    <property type="entry name" value="SUV3_C"/>
</dbReference>
<evidence type="ECO:0000256" key="8">
    <source>
        <dbReference type="ARBA" id="ARBA00022840"/>
    </source>
</evidence>
<protein>
    <recommendedName>
        <fullName evidence="4">RNA helicase</fullName>
        <ecNumber evidence="4">3.6.4.13</ecNumber>
    </recommendedName>
</protein>
<dbReference type="InterPro" id="IPR050699">
    <property type="entry name" value="RNA-DNA_Helicase"/>
</dbReference>
<dbReference type="InterPro" id="IPR041082">
    <property type="entry name" value="Suv3_C_1"/>
</dbReference>
<evidence type="ECO:0000313" key="14">
    <source>
        <dbReference type="Proteomes" id="UP000570595"/>
    </source>
</evidence>
<dbReference type="EC" id="3.6.4.13" evidence="4"/>
<evidence type="ECO:0000256" key="2">
    <source>
        <dbReference type="ARBA" id="ARBA00001946"/>
    </source>
</evidence>
<dbReference type="GO" id="GO:0005524">
    <property type="term" value="F:ATP binding"/>
    <property type="evidence" value="ECO:0007669"/>
    <property type="project" value="UniProtKB-KW"/>
</dbReference>
<dbReference type="Pfam" id="PF12513">
    <property type="entry name" value="SUV3_C"/>
    <property type="match status" value="1"/>
</dbReference>
<dbReference type="Gene3D" id="3.40.50.300">
    <property type="entry name" value="P-loop containing nucleotide triphosphate hydrolases"/>
    <property type="match status" value="2"/>
</dbReference>